<dbReference type="Gene3D" id="2.70.70.10">
    <property type="entry name" value="Glucose Permease (Domain IIA)"/>
    <property type="match status" value="1"/>
</dbReference>
<accession>A0ABS2DE77</accession>
<organism evidence="4 5">
    <name type="scientific">Bacillus suaedaesalsae</name>
    <dbReference type="NCBI Taxonomy" id="2810349"/>
    <lineage>
        <taxon>Bacteria</taxon>
        <taxon>Bacillati</taxon>
        <taxon>Bacillota</taxon>
        <taxon>Bacilli</taxon>
        <taxon>Bacillales</taxon>
        <taxon>Bacillaceae</taxon>
        <taxon>Bacillus</taxon>
    </lineage>
</organism>
<evidence type="ECO:0000259" key="3">
    <source>
        <dbReference type="Pfam" id="PF01551"/>
    </source>
</evidence>
<dbReference type="EMBL" id="JAFELM010000016">
    <property type="protein sequence ID" value="MBM6616726.1"/>
    <property type="molecule type" value="Genomic_DNA"/>
</dbReference>
<dbReference type="Proteomes" id="UP001518925">
    <property type="component" value="Unassembled WGS sequence"/>
</dbReference>
<keyword evidence="2" id="KW-0472">Membrane</keyword>
<feature type="compositionally biased region" description="Acidic residues" evidence="1">
    <location>
        <begin position="253"/>
        <end position="262"/>
    </location>
</feature>
<sequence length="299" mass="32627">MREEENKNPRKSKTNQFFKKRWVFPAIYLASAAIILTAVLWYQSSTNDLADSKGQIEGNEPGTAMNGEDAVPVVSNVEKFNMPVVDVDSVEIQKHFYDSDASSEEQEAALVFYNNTYTENTGIDIVSKNGETFDVVASLSGTVTKVVKDPLLGFVVELDHGDGVTTMYSALENVKVEEGAAVTQGELLATAGRSLYNEEAGIHAHFEIRKGNEPVNPLDFFEKSLTSLKQEEIKMDETQETSSETEADKEAATEEEGNTSEEGTDKDKSADEEKPEEGEGDAAEDTTDTPDASIGQAKA</sequence>
<evidence type="ECO:0000313" key="4">
    <source>
        <dbReference type="EMBL" id="MBM6616726.1"/>
    </source>
</evidence>
<feature type="transmembrane region" description="Helical" evidence="2">
    <location>
        <begin position="21"/>
        <end position="42"/>
    </location>
</feature>
<feature type="compositionally biased region" description="Basic and acidic residues" evidence="1">
    <location>
        <begin position="263"/>
        <end position="272"/>
    </location>
</feature>
<dbReference type="PANTHER" id="PTHR21666">
    <property type="entry name" value="PEPTIDASE-RELATED"/>
    <property type="match status" value="1"/>
</dbReference>
<protein>
    <submittedName>
        <fullName evidence="4">Peptidoglycan DD-metalloendopeptidase family protein</fullName>
    </submittedName>
</protein>
<evidence type="ECO:0000256" key="2">
    <source>
        <dbReference type="SAM" id="Phobius"/>
    </source>
</evidence>
<dbReference type="InterPro" id="IPR011055">
    <property type="entry name" value="Dup_hybrid_motif"/>
</dbReference>
<name>A0ABS2DE77_9BACI</name>
<dbReference type="PANTHER" id="PTHR21666:SF291">
    <property type="entry name" value="STAGE II SPORULATION PROTEIN Q"/>
    <property type="match status" value="1"/>
</dbReference>
<feature type="compositionally biased region" description="Acidic residues" evidence="1">
    <location>
        <begin position="273"/>
        <end position="288"/>
    </location>
</feature>
<keyword evidence="2" id="KW-0812">Transmembrane</keyword>
<keyword evidence="2" id="KW-1133">Transmembrane helix</keyword>
<keyword evidence="5" id="KW-1185">Reference proteome</keyword>
<dbReference type="InterPro" id="IPR016047">
    <property type="entry name" value="M23ase_b-sheet_dom"/>
</dbReference>
<proteinExistence type="predicted"/>
<dbReference type="SUPFAM" id="SSF51261">
    <property type="entry name" value="Duplicated hybrid motif"/>
    <property type="match status" value="1"/>
</dbReference>
<evidence type="ECO:0000313" key="5">
    <source>
        <dbReference type="Proteomes" id="UP001518925"/>
    </source>
</evidence>
<feature type="region of interest" description="Disordered" evidence="1">
    <location>
        <begin position="232"/>
        <end position="299"/>
    </location>
</feature>
<dbReference type="Pfam" id="PF01551">
    <property type="entry name" value="Peptidase_M23"/>
    <property type="match status" value="1"/>
</dbReference>
<dbReference type="InterPro" id="IPR050570">
    <property type="entry name" value="Cell_wall_metabolism_enzyme"/>
</dbReference>
<reference evidence="4 5" key="1">
    <citation type="submission" date="2021-02" db="EMBL/GenBank/DDBJ databases">
        <title>Bacillus sp. RD4P76, an endophyte from a halophyte.</title>
        <authorList>
            <person name="Sun J.-Q."/>
        </authorList>
    </citation>
    <scope>NUCLEOTIDE SEQUENCE [LARGE SCALE GENOMIC DNA]</scope>
    <source>
        <strain evidence="4 5">RD4P76</strain>
    </source>
</reference>
<comment type="caution">
    <text evidence="4">The sequence shown here is derived from an EMBL/GenBank/DDBJ whole genome shotgun (WGS) entry which is preliminary data.</text>
</comment>
<evidence type="ECO:0000256" key="1">
    <source>
        <dbReference type="SAM" id="MobiDB-lite"/>
    </source>
</evidence>
<feature type="domain" description="M23ase beta-sheet core" evidence="3">
    <location>
        <begin position="120"/>
        <end position="217"/>
    </location>
</feature>
<gene>
    <name evidence="4" type="ORF">JR050_03405</name>
</gene>
<dbReference type="CDD" id="cd12797">
    <property type="entry name" value="M23_peptidase"/>
    <property type="match status" value="1"/>
</dbReference>